<evidence type="ECO:0000313" key="3">
    <source>
        <dbReference type="Proteomes" id="UP001254848"/>
    </source>
</evidence>
<dbReference type="RefSeq" id="WP_413780372.1">
    <property type="nucleotide sequence ID" value="NZ_JAUOZS010000001.1"/>
</dbReference>
<gene>
    <name evidence="2" type="ORF">Q4T40_11510</name>
</gene>
<protein>
    <submittedName>
        <fullName evidence="2">Uncharacterized protein</fullName>
    </submittedName>
</protein>
<accession>A0ABU3NYL0</accession>
<evidence type="ECO:0000256" key="1">
    <source>
        <dbReference type="SAM" id="Coils"/>
    </source>
</evidence>
<sequence length="338" mass="37896">MDCQHKHDGCVKCGEDAANRGITCCAECDTDCAARCTWALLMKTKSVLNSADAPREDKPTQLPDNIDLMTPPSTFDYSQIDAETAGYLRQKETIIGGYMHRTRFDVGQELKEAQERLAKHRYGCFGKWVASLGIKESTAYELINYHGLILRHAEKRELIEKVPYTLAREIAKPSADPELTQRVLDGDITSHKDYQELLRQKTKLEQELKARPTVAPADYEVVSKAAARVGIMEKRVATLEASEEKLAEMETAISSLQEKRSDLASQINASLALGPFIADTEELIKRLAPAKYSKPLSEIRTNEPMKENLLTLVGSVRAWCDEIDELLNNIKRVEVIDV</sequence>
<dbReference type="Proteomes" id="UP001254848">
    <property type="component" value="Unassembled WGS sequence"/>
</dbReference>
<dbReference type="EMBL" id="JAUOZS010000001">
    <property type="protein sequence ID" value="MDT8901875.1"/>
    <property type="molecule type" value="Genomic_DNA"/>
</dbReference>
<keyword evidence="3" id="KW-1185">Reference proteome</keyword>
<evidence type="ECO:0000313" key="2">
    <source>
        <dbReference type="EMBL" id="MDT8901875.1"/>
    </source>
</evidence>
<comment type="caution">
    <text evidence="2">The sequence shown here is derived from an EMBL/GenBank/DDBJ whole genome shotgun (WGS) entry which is preliminary data.</text>
</comment>
<keyword evidence="1" id="KW-0175">Coiled coil</keyword>
<reference evidence="2 3" key="1">
    <citation type="submission" date="2023-07" db="EMBL/GenBank/DDBJ databases">
        <title>The novel representative of Negativicutes class, Anaeroselena agilis gen. nov. sp. nov.</title>
        <authorList>
            <person name="Prokofeva M.I."/>
            <person name="Elcheninov A.G."/>
            <person name="Klyukina A."/>
            <person name="Kublanov I.V."/>
            <person name="Frolov E.N."/>
            <person name="Podosokorskaya O.A."/>
        </authorList>
    </citation>
    <scope>NUCLEOTIDE SEQUENCE [LARGE SCALE GENOMIC DNA]</scope>
    <source>
        <strain evidence="2 3">4137-cl</strain>
    </source>
</reference>
<name>A0ABU3NYL0_9FIRM</name>
<proteinExistence type="predicted"/>
<feature type="coiled-coil region" evidence="1">
    <location>
        <begin position="239"/>
        <end position="266"/>
    </location>
</feature>
<organism evidence="2 3">
    <name type="scientific">Anaeroselena agilis</name>
    <dbReference type="NCBI Taxonomy" id="3063788"/>
    <lineage>
        <taxon>Bacteria</taxon>
        <taxon>Bacillati</taxon>
        <taxon>Bacillota</taxon>
        <taxon>Negativicutes</taxon>
        <taxon>Acetonemataceae</taxon>
        <taxon>Anaeroselena</taxon>
    </lineage>
</organism>